<evidence type="ECO:0000313" key="5">
    <source>
        <dbReference type="EnsemblProtists" id="Phyra87602"/>
    </source>
</evidence>
<dbReference type="AlphaFoldDB" id="H3H9Q7"/>
<proteinExistence type="predicted"/>
<feature type="domain" description="SANT" evidence="3">
    <location>
        <begin position="268"/>
        <end position="319"/>
    </location>
</feature>
<reference evidence="5" key="2">
    <citation type="submission" date="2015-06" db="UniProtKB">
        <authorList>
            <consortium name="EnsemblProtists"/>
        </authorList>
    </citation>
    <scope>IDENTIFICATION</scope>
    <source>
        <strain evidence="5">Pr102</strain>
    </source>
</reference>
<evidence type="ECO:0000256" key="1">
    <source>
        <dbReference type="SAM" id="MobiDB-lite"/>
    </source>
</evidence>
<evidence type="ECO:0000259" key="2">
    <source>
        <dbReference type="PROSITE" id="PS50090"/>
    </source>
</evidence>
<dbReference type="VEuPathDB" id="FungiDB:KRP22_8097"/>
<dbReference type="InParanoid" id="H3H9Q7"/>
<dbReference type="STRING" id="164328.H3H9Q7"/>
<sequence length="417" mass="42825">MSALGLVSGSDHTPTVRPSASEVGVQLDNIINSGDSDTSDEEKFNLYTQKLEQFIAGQQRPFLVDYASLLSDNSYSTGYEVSTLSIEERLKKYPTPSKELESAIAAATSGTSSGAAQGKQQGNAAGSNGNVKNGGPHMTKKEMKQQRKLKKMHEGIGGAAGSPTSIQATSQPGGNAGGERTGNHGRKKSSVGFPSNPSAMPGNRNTPRVSIPGDEKASQSGKKTSRGGAAPAKKGAGGSITPNATARTSSPSAAIGGGGSNAAAPTKRVVQKWTDGEKADFLKFFSQYGKDWATLTENIPTKTAAQIKNYYQNYKNRLNLQDILKRRIENAAAGGGAKGAAHTTAASAVASGSMAASPRSAAAGLMSGSLRQMGRPVDLPGGLSMGMPSGSMAMNASDNISFQAALSAAQPGMHGVN</sequence>
<feature type="compositionally biased region" description="Low complexity" evidence="1">
    <location>
        <begin position="103"/>
        <end position="130"/>
    </location>
</feature>
<dbReference type="Proteomes" id="UP000005238">
    <property type="component" value="Unassembled WGS sequence"/>
</dbReference>
<dbReference type="InterPro" id="IPR009057">
    <property type="entry name" value="Homeodomain-like_sf"/>
</dbReference>
<dbReference type="PROSITE" id="PS50090">
    <property type="entry name" value="MYB_LIKE"/>
    <property type="match status" value="1"/>
</dbReference>
<dbReference type="Gene3D" id="1.20.58.1880">
    <property type="match status" value="1"/>
</dbReference>
<evidence type="ECO:0000259" key="4">
    <source>
        <dbReference type="PROSITE" id="PS51294"/>
    </source>
</evidence>
<accession>H3H9Q7</accession>
<dbReference type="InterPro" id="IPR017930">
    <property type="entry name" value="Myb_dom"/>
</dbReference>
<dbReference type="EnsemblProtists" id="Phyra87602">
    <property type="protein sequence ID" value="Phyra87602"/>
    <property type="gene ID" value="Phyra87602"/>
</dbReference>
<dbReference type="InterPro" id="IPR001005">
    <property type="entry name" value="SANT/Myb"/>
</dbReference>
<dbReference type="CDD" id="cd00167">
    <property type="entry name" value="SANT"/>
    <property type="match status" value="1"/>
</dbReference>
<dbReference type="PROSITE" id="PS51294">
    <property type="entry name" value="HTH_MYB"/>
    <property type="match status" value="1"/>
</dbReference>
<dbReference type="eggNOG" id="KOG1878">
    <property type="taxonomic scope" value="Eukaryota"/>
</dbReference>
<name>H3H9Q7_PHYRM</name>
<feature type="domain" description="HTH myb-type" evidence="4">
    <location>
        <begin position="271"/>
        <end position="319"/>
    </location>
</feature>
<dbReference type="SMART" id="SM00717">
    <property type="entry name" value="SANT"/>
    <property type="match status" value="1"/>
</dbReference>
<feature type="compositionally biased region" description="Polar residues" evidence="1">
    <location>
        <begin position="192"/>
        <end position="208"/>
    </location>
</feature>
<evidence type="ECO:0000259" key="3">
    <source>
        <dbReference type="PROSITE" id="PS51293"/>
    </source>
</evidence>
<dbReference type="PROSITE" id="PS51293">
    <property type="entry name" value="SANT"/>
    <property type="match status" value="1"/>
</dbReference>
<dbReference type="HOGENOM" id="CLU_659880_0_0_1"/>
<reference evidence="6" key="1">
    <citation type="journal article" date="2006" name="Science">
        <title>Phytophthora genome sequences uncover evolutionary origins and mechanisms of pathogenesis.</title>
        <authorList>
            <person name="Tyler B.M."/>
            <person name="Tripathy S."/>
            <person name="Zhang X."/>
            <person name="Dehal P."/>
            <person name="Jiang R.H."/>
            <person name="Aerts A."/>
            <person name="Arredondo F.D."/>
            <person name="Baxter L."/>
            <person name="Bensasson D."/>
            <person name="Beynon J.L."/>
            <person name="Chapman J."/>
            <person name="Damasceno C.M."/>
            <person name="Dorrance A.E."/>
            <person name="Dou D."/>
            <person name="Dickerman A.W."/>
            <person name="Dubchak I.L."/>
            <person name="Garbelotto M."/>
            <person name="Gijzen M."/>
            <person name="Gordon S.G."/>
            <person name="Govers F."/>
            <person name="Grunwald N.J."/>
            <person name="Huang W."/>
            <person name="Ivors K.L."/>
            <person name="Jones R.W."/>
            <person name="Kamoun S."/>
            <person name="Krampis K."/>
            <person name="Lamour K.H."/>
            <person name="Lee M.K."/>
            <person name="McDonald W.H."/>
            <person name="Medina M."/>
            <person name="Meijer H.J."/>
            <person name="Nordberg E.K."/>
            <person name="Maclean D.J."/>
            <person name="Ospina-Giraldo M.D."/>
            <person name="Morris P.F."/>
            <person name="Phuntumart V."/>
            <person name="Putnam N.H."/>
            <person name="Rash S."/>
            <person name="Rose J.K."/>
            <person name="Sakihama Y."/>
            <person name="Salamov A.A."/>
            <person name="Savidor A."/>
            <person name="Scheuring C.F."/>
            <person name="Smith B.M."/>
            <person name="Sobral B.W."/>
            <person name="Terry A."/>
            <person name="Torto-Alalibo T.A."/>
            <person name="Win J."/>
            <person name="Xu Z."/>
            <person name="Zhang H."/>
            <person name="Grigoriev I.V."/>
            <person name="Rokhsar D.S."/>
            <person name="Boore J.L."/>
        </authorList>
    </citation>
    <scope>NUCLEOTIDE SEQUENCE [LARGE SCALE GENOMIC DNA]</scope>
    <source>
        <strain evidence="6">Pr102</strain>
    </source>
</reference>
<protein>
    <submittedName>
        <fullName evidence="5">Uncharacterized protein</fullName>
    </submittedName>
</protein>
<feature type="region of interest" description="Disordered" evidence="1">
    <location>
        <begin position="1"/>
        <end position="21"/>
    </location>
</feature>
<dbReference type="SUPFAM" id="SSF46689">
    <property type="entry name" value="Homeodomain-like"/>
    <property type="match status" value="1"/>
</dbReference>
<dbReference type="VEuPathDB" id="FungiDB:KRP23_2051"/>
<feature type="compositionally biased region" description="Polar residues" evidence="1">
    <location>
        <begin position="162"/>
        <end position="173"/>
    </location>
</feature>
<keyword evidence="6" id="KW-1185">Reference proteome</keyword>
<feature type="region of interest" description="Disordered" evidence="1">
    <location>
        <begin position="103"/>
        <end position="265"/>
    </location>
</feature>
<dbReference type="InterPro" id="IPR017884">
    <property type="entry name" value="SANT_dom"/>
</dbReference>
<dbReference type="EMBL" id="DS568107">
    <property type="status" value="NOT_ANNOTATED_CDS"/>
    <property type="molecule type" value="Genomic_DNA"/>
</dbReference>
<evidence type="ECO:0000313" key="6">
    <source>
        <dbReference type="Proteomes" id="UP000005238"/>
    </source>
</evidence>
<feature type="domain" description="Myb-like" evidence="2">
    <location>
        <begin position="272"/>
        <end position="315"/>
    </location>
</feature>
<dbReference type="Pfam" id="PF00249">
    <property type="entry name" value="Myb_DNA-binding"/>
    <property type="match status" value="1"/>
</dbReference>
<organism evidence="5 6">
    <name type="scientific">Phytophthora ramorum</name>
    <name type="common">Sudden oak death agent</name>
    <dbReference type="NCBI Taxonomy" id="164328"/>
    <lineage>
        <taxon>Eukaryota</taxon>
        <taxon>Sar</taxon>
        <taxon>Stramenopiles</taxon>
        <taxon>Oomycota</taxon>
        <taxon>Peronosporomycetes</taxon>
        <taxon>Peronosporales</taxon>
        <taxon>Peronosporaceae</taxon>
        <taxon>Phytophthora</taxon>
    </lineage>
</organism>